<gene>
    <name evidence="1" type="ORF">THAR02_03183</name>
</gene>
<accession>A0A0F9XXG8</accession>
<name>A0A0F9XXG8_TRIHA</name>
<dbReference type="SUPFAM" id="SSF53474">
    <property type="entry name" value="alpha/beta-Hydrolases"/>
    <property type="match status" value="1"/>
</dbReference>
<protein>
    <recommendedName>
        <fullName evidence="3">Alpha/beta hydrolase fold-3 domain-containing protein</fullName>
    </recommendedName>
</protein>
<proteinExistence type="predicted"/>
<evidence type="ECO:0008006" key="3">
    <source>
        <dbReference type="Google" id="ProtNLM"/>
    </source>
</evidence>
<dbReference type="Gene3D" id="3.40.50.1820">
    <property type="entry name" value="alpha/beta hydrolase"/>
    <property type="match status" value="2"/>
</dbReference>
<dbReference type="AlphaFoldDB" id="A0A0F9XXG8"/>
<reference evidence="2" key="1">
    <citation type="journal article" date="2015" name="Genome Announc.">
        <title>Draft whole-genome sequence of the biocontrol agent Trichoderma harzianum T6776.</title>
        <authorList>
            <person name="Baroncelli R."/>
            <person name="Piaggeschi G."/>
            <person name="Fiorini L."/>
            <person name="Bertolini E."/>
            <person name="Zapparata A."/>
            <person name="Pe M.E."/>
            <person name="Sarrocco S."/>
            <person name="Vannacci G."/>
        </authorList>
    </citation>
    <scope>NUCLEOTIDE SEQUENCE [LARGE SCALE GENOMIC DNA]</scope>
    <source>
        <strain evidence="2">T6776</strain>
    </source>
</reference>
<organism evidence="1 2">
    <name type="scientific">Trichoderma harzianum</name>
    <name type="common">Hypocrea lixii</name>
    <dbReference type="NCBI Taxonomy" id="5544"/>
    <lineage>
        <taxon>Eukaryota</taxon>
        <taxon>Fungi</taxon>
        <taxon>Dikarya</taxon>
        <taxon>Ascomycota</taxon>
        <taxon>Pezizomycotina</taxon>
        <taxon>Sordariomycetes</taxon>
        <taxon>Hypocreomycetidae</taxon>
        <taxon>Hypocreales</taxon>
        <taxon>Hypocreaceae</taxon>
        <taxon>Trichoderma</taxon>
    </lineage>
</organism>
<dbReference type="EMBL" id="JOKZ01000069">
    <property type="protein sequence ID" value="KKP04703.1"/>
    <property type="molecule type" value="Genomic_DNA"/>
</dbReference>
<evidence type="ECO:0000313" key="2">
    <source>
        <dbReference type="Proteomes" id="UP000034112"/>
    </source>
</evidence>
<comment type="caution">
    <text evidence="1">The sequence shown here is derived from an EMBL/GenBank/DDBJ whole genome shotgun (WGS) entry which is preliminary data.</text>
</comment>
<dbReference type="Proteomes" id="UP000034112">
    <property type="component" value="Unassembled WGS sequence"/>
</dbReference>
<dbReference type="OrthoDB" id="19653at2759"/>
<evidence type="ECO:0000313" key="1">
    <source>
        <dbReference type="EMBL" id="KKP04703.1"/>
    </source>
</evidence>
<sequence>MSHPPTSDKLGPFHVFNITYKTVNSTPIDTSILIPKTLQPGKHPVLVRWHGGFLIAGARLYMPLFPQWLFDFSRTRRAILIVPDYRLLPEASSLDILTDVADFWAWTQRDLPIELGRLAPGWHQSRHRLLPVLDVDSRFFSEAYNKPILGTPQQPVSVVDSHIASIRAGEVVAADETDPPSRIPLAISIVQNGRYTELLGGDERLRPFLNLQRFDGELPFIFAYHGREDMAVPAEGTEKWEELLKKTRPEGKWRVTIEPGDHFFDAEATLESPWLREGLEEFERYWR</sequence>
<dbReference type="InterPro" id="IPR029058">
    <property type="entry name" value="AB_hydrolase_fold"/>
</dbReference>
<dbReference type="OMA" id="CPILLRY"/>